<accession>A0A0R1E341</accession>
<evidence type="ECO:0000256" key="2">
    <source>
        <dbReference type="SAM" id="SignalP"/>
    </source>
</evidence>
<evidence type="ECO:0000259" key="3">
    <source>
        <dbReference type="Pfam" id="PF15999"/>
    </source>
</evidence>
<reference evidence="5" key="1">
    <citation type="submission" date="2006-01" db="EMBL/GenBank/DDBJ databases">
        <title>The Genome of Drosophila yakuba.</title>
        <authorList>
            <consortium name="The Drosophila yakuba Sequencing Consortium"/>
        </authorList>
    </citation>
    <scope>NUCLEOTIDE SEQUENCE</scope>
    <source>
        <strain evidence="5">Tai18E2</strain>
    </source>
</reference>
<dbReference type="InterPro" id="IPR031942">
    <property type="entry name" value="DUF4774"/>
</dbReference>
<evidence type="ECO:0000313" key="6">
    <source>
        <dbReference type="Proteomes" id="UP000002282"/>
    </source>
</evidence>
<evidence type="ECO:0000256" key="1">
    <source>
        <dbReference type="SAM" id="MobiDB-lite"/>
    </source>
</evidence>
<evidence type="ECO:0000313" key="4">
    <source>
        <dbReference type="EMBL" id="KRK02047.1"/>
    </source>
</evidence>
<gene>
    <name evidence="5" type="primary">Dyak\GE22180</name>
    <name evidence="5" type="ORF">Dyak_GE22180</name>
</gene>
<dbReference type="Proteomes" id="UP000002282">
    <property type="component" value="Chromosome 3L"/>
</dbReference>
<feature type="domain" description="DUF4774" evidence="3">
    <location>
        <begin position="34"/>
        <end position="92"/>
    </location>
</feature>
<dbReference type="eggNOG" id="ENOG502T07Q">
    <property type="taxonomic scope" value="Eukaryota"/>
</dbReference>
<feature type="signal peptide" evidence="2">
    <location>
        <begin position="1"/>
        <end position="19"/>
    </location>
</feature>
<keyword evidence="6" id="KW-1185">Reference proteome</keyword>
<proteinExistence type="predicted"/>
<feature type="chain" id="PRO_5014238692" evidence="2">
    <location>
        <begin position="20"/>
        <end position="315"/>
    </location>
</feature>
<dbReference type="EMBL" id="CM000159">
    <property type="protein sequence ID" value="KRK02047.1"/>
    <property type="molecule type" value="Genomic_DNA"/>
</dbReference>
<feature type="compositionally biased region" description="Low complexity" evidence="1">
    <location>
        <begin position="97"/>
        <end position="111"/>
    </location>
</feature>
<reference evidence="5" key="4">
    <citation type="submission" date="2015-11" db="EMBL/GenBank/DDBJ databases">
        <authorList>
            <consortium name="FlyBase"/>
        </authorList>
    </citation>
    <scope>NUCLEOTIDE SEQUENCE</scope>
    <source>
        <strain evidence="5">Tai18E2</strain>
    </source>
</reference>
<reference evidence="5 6" key="2">
    <citation type="journal article" date="2007" name="Nature">
        <title>Evolution of genes and genomes on the Drosophila phylogeny.</title>
        <authorList>
            <consortium name="Drosophila 12 Genomes Consortium"/>
            <person name="Clark A.G."/>
            <person name="Eisen M.B."/>
            <person name="Smith D.R."/>
            <person name="Bergman C.M."/>
            <person name="Oliver B."/>
            <person name="Markow T.A."/>
            <person name="Kaufman T.C."/>
            <person name="Kellis M."/>
            <person name="Gelbart W."/>
            <person name="Iyer V.N."/>
            <person name="Pollard D.A."/>
            <person name="Sackton T.B."/>
            <person name="Larracuente A.M."/>
            <person name="Singh N.D."/>
            <person name="Abad J.P."/>
            <person name="Abt D.N."/>
            <person name="Adryan B."/>
            <person name="Aguade M."/>
            <person name="Akashi H."/>
            <person name="Anderson W.W."/>
            <person name="Aquadro C.F."/>
            <person name="Ardell D.H."/>
            <person name="Arguello R."/>
            <person name="Artieri C.G."/>
            <person name="Barbash D.A."/>
            <person name="Barker D."/>
            <person name="Barsanti P."/>
            <person name="Batterham P."/>
            <person name="Batzoglou S."/>
            <person name="Begun D."/>
            <person name="Bhutkar A."/>
            <person name="Blanco E."/>
            <person name="Bosak S.A."/>
            <person name="Bradley R.K."/>
            <person name="Brand A.D."/>
            <person name="Brent M.R."/>
            <person name="Brooks A.N."/>
            <person name="Brown R.H."/>
            <person name="Butlin R.K."/>
            <person name="Caggese C."/>
            <person name="Calvi B.R."/>
            <person name="Bernardo de Carvalho A."/>
            <person name="Caspi A."/>
            <person name="Castrezana S."/>
            <person name="Celniker S.E."/>
            <person name="Chang J.L."/>
            <person name="Chapple C."/>
            <person name="Chatterji S."/>
            <person name="Chinwalla A."/>
            <person name="Civetta A."/>
            <person name="Clifton S.W."/>
            <person name="Comeron J.M."/>
            <person name="Costello J.C."/>
            <person name="Coyne J.A."/>
            <person name="Daub J."/>
            <person name="David R.G."/>
            <person name="Delcher A.L."/>
            <person name="Delehaunty K."/>
            <person name="Do C.B."/>
            <person name="Ebling H."/>
            <person name="Edwards K."/>
            <person name="Eickbush T."/>
            <person name="Evans J.D."/>
            <person name="Filipski A."/>
            <person name="Findeiss S."/>
            <person name="Freyhult E."/>
            <person name="Fulton L."/>
            <person name="Fulton R."/>
            <person name="Garcia A.C."/>
            <person name="Gardiner A."/>
            <person name="Garfield D.A."/>
            <person name="Garvin B.E."/>
            <person name="Gibson G."/>
            <person name="Gilbert D."/>
            <person name="Gnerre S."/>
            <person name="Godfrey J."/>
            <person name="Good R."/>
            <person name="Gotea V."/>
            <person name="Gravely B."/>
            <person name="Greenberg A.J."/>
            <person name="Griffiths-Jones S."/>
            <person name="Gross S."/>
            <person name="Guigo R."/>
            <person name="Gustafson E.A."/>
            <person name="Haerty W."/>
            <person name="Hahn M.W."/>
            <person name="Halligan D.L."/>
            <person name="Halpern A.L."/>
            <person name="Halter G.M."/>
            <person name="Han M.V."/>
            <person name="Heger A."/>
            <person name="Hillier L."/>
            <person name="Hinrichs A.S."/>
            <person name="Holmes I."/>
            <person name="Hoskins R.A."/>
            <person name="Hubisz M.J."/>
            <person name="Hultmark D."/>
            <person name="Huntley M.A."/>
            <person name="Jaffe D.B."/>
            <person name="Jagadeeshan S."/>
            <person name="Jeck W.R."/>
            <person name="Johnson J."/>
            <person name="Jones C.D."/>
            <person name="Jordan W.C."/>
            <person name="Karpen G.H."/>
            <person name="Kataoka E."/>
            <person name="Keightley P.D."/>
            <person name="Kheradpour P."/>
            <person name="Kirkness E.F."/>
            <person name="Koerich L.B."/>
            <person name="Kristiansen K."/>
            <person name="Kudrna D."/>
            <person name="Kulathinal R.J."/>
            <person name="Kumar S."/>
            <person name="Kwok R."/>
            <person name="Lander E."/>
            <person name="Langley C.H."/>
            <person name="Lapoint R."/>
            <person name="Lazzaro B.P."/>
            <person name="Lee S.J."/>
            <person name="Levesque L."/>
            <person name="Li R."/>
            <person name="Lin C.F."/>
            <person name="Lin M.F."/>
            <person name="Lindblad-Toh K."/>
            <person name="Llopart A."/>
            <person name="Long M."/>
            <person name="Low L."/>
            <person name="Lozovsky E."/>
            <person name="Lu J."/>
            <person name="Luo M."/>
            <person name="Machado C.A."/>
            <person name="Makalowski W."/>
            <person name="Marzo M."/>
            <person name="Matsuda M."/>
            <person name="Matzkin L."/>
            <person name="McAllister B."/>
            <person name="McBride C.S."/>
            <person name="McKernan B."/>
            <person name="McKernan K."/>
            <person name="Mendez-Lago M."/>
            <person name="Minx P."/>
            <person name="Mollenhauer M.U."/>
            <person name="Montooth K."/>
            <person name="Mount S.M."/>
            <person name="Mu X."/>
            <person name="Myers E."/>
            <person name="Negre B."/>
            <person name="Newfeld S."/>
            <person name="Nielsen R."/>
            <person name="Noor M.A."/>
            <person name="O'Grady P."/>
            <person name="Pachter L."/>
            <person name="Papaceit M."/>
            <person name="Parisi M.J."/>
            <person name="Parisi M."/>
            <person name="Parts L."/>
            <person name="Pedersen J.S."/>
            <person name="Pesole G."/>
            <person name="Phillippy A.M."/>
            <person name="Ponting C.P."/>
            <person name="Pop M."/>
            <person name="Porcelli D."/>
            <person name="Powell J.R."/>
            <person name="Prohaska S."/>
            <person name="Pruitt K."/>
            <person name="Puig M."/>
            <person name="Quesneville H."/>
            <person name="Ram K.R."/>
            <person name="Rand D."/>
            <person name="Rasmussen M.D."/>
            <person name="Reed L.K."/>
            <person name="Reenan R."/>
            <person name="Reily A."/>
            <person name="Remington K.A."/>
            <person name="Rieger T.T."/>
            <person name="Ritchie M.G."/>
            <person name="Robin C."/>
            <person name="Rogers Y.H."/>
            <person name="Rohde C."/>
            <person name="Rozas J."/>
            <person name="Rubenfield M.J."/>
            <person name="Ruiz A."/>
            <person name="Russo S."/>
            <person name="Salzberg S.L."/>
            <person name="Sanchez-Gracia A."/>
            <person name="Saranga D.J."/>
            <person name="Sato H."/>
            <person name="Schaeffer S.W."/>
            <person name="Schatz M.C."/>
            <person name="Schlenke T."/>
            <person name="Schwartz R."/>
            <person name="Segarra C."/>
            <person name="Singh R.S."/>
            <person name="Sirot L."/>
            <person name="Sirota M."/>
            <person name="Sisneros N.B."/>
            <person name="Smith C.D."/>
            <person name="Smith T.F."/>
            <person name="Spieth J."/>
            <person name="Stage D.E."/>
            <person name="Stark A."/>
            <person name="Stephan W."/>
            <person name="Strausberg R.L."/>
            <person name="Strempel S."/>
            <person name="Sturgill D."/>
            <person name="Sutton G."/>
            <person name="Sutton G.G."/>
            <person name="Tao W."/>
            <person name="Teichmann S."/>
            <person name="Tobari Y.N."/>
            <person name="Tomimura Y."/>
            <person name="Tsolas J.M."/>
            <person name="Valente V.L."/>
            <person name="Venter E."/>
            <person name="Venter J.C."/>
            <person name="Vicario S."/>
            <person name="Vieira F.G."/>
            <person name="Vilella A.J."/>
            <person name="Villasante A."/>
            <person name="Walenz B."/>
            <person name="Wang J."/>
            <person name="Wasserman M."/>
            <person name="Watts T."/>
            <person name="Wilson D."/>
            <person name="Wilson R.K."/>
            <person name="Wing R.A."/>
            <person name="Wolfner M.F."/>
            <person name="Wong A."/>
            <person name="Wong G.K."/>
            <person name="Wu C.I."/>
            <person name="Wu G."/>
            <person name="Yamamoto D."/>
            <person name="Yang H.P."/>
            <person name="Yang S.P."/>
            <person name="Yorke J.A."/>
            <person name="Yoshida K."/>
            <person name="Zdobnov E."/>
            <person name="Zhang P."/>
            <person name="Zhang Y."/>
            <person name="Zimin A.V."/>
            <person name="Baldwin J."/>
            <person name="Abdouelleil A."/>
            <person name="Abdulkadir J."/>
            <person name="Abebe A."/>
            <person name="Abera B."/>
            <person name="Abreu J."/>
            <person name="Acer S.C."/>
            <person name="Aftuck L."/>
            <person name="Alexander A."/>
            <person name="An P."/>
            <person name="Anderson E."/>
            <person name="Anderson S."/>
            <person name="Arachi H."/>
            <person name="Azer M."/>
            <person name="Bachantsang P."/>
            <person name="Barry A."/>
            <person name="Bayul T."/>
            <person name="Berlin A."/>
            <person name="Bessette D."/>
            <person name="Bloom T."/>
            <person name="Blye J."/>
            <person name="Boguslavskiy L."/>
            <person name="Bonnet C."/>
            <person name="Boukhgalter B."/>
            <person name="Bourzgui I."/>
            <person name="Brown A."/>
            <person name="Cahill P."/>
            <person name="Channer S."/>
            <person name="Cheshatsang Y."/>
            <person name="Chuda L."/>
            <person name="Citroen M."/>
            <person name="Collymore A."/>
            <person name="Cooke P."/>
            <person name="Costello M."/>
            <person name="D'Aco K."/>
            <person name="Daza R."/>
            <person name="De Haan G."/>
            <person name="DeGray S."/>
            <person name="DeMaso C."/>
            <person name="Dhargay N."/>
            <person name="Dooley K."/>
            <person name="Dooley E."/>
            <person name="Doricent M."/>
            <person name="Dorje P."/>
            <person name="Dorjee K."/>
            <person name="Dupes A."/>
            <person name="Elong R."/>
            <person name="Falk J."/>
            <person name="Farina A."/>
            <person name="Faro S."/>
            <person name="Ferguson D."/>
            <person name="Fisher S."/>
            <person name="Foley C.D."/>
            <person name="Franke A."/>
            <person name="Friedrich D."/>
            <person name="Gadbois L."/>
            <person name="Gearin G."/>
            <person name="Gearin C.R."/>
            <person name="Giannoukos G."/>
            <person name="Goode T."/>
            <person name="Graham J."/>
            <person name="Grandbois E."/>
            <person name="Grewal S."/>
            <person name="Gyaltsen K."/>
            <person name="Hafez N."/>
            <person name="Hagos B."/>
            <person name="Hall J."/>
            <person name="Henson C."/>
            <person name="Hollinger A."/>
            <person name="Honan T."/>
            <person name="Huard M.D."/>
            <person name="Hughes L."/>
            <person name="Hurhula B."/>
            <person name="Husby M.E."/>
            <person name="Kamat A."/>
            <person name="Kanga B."/>
            <person name="Kashin S."/>
            <person name="Khazanovich D."/>
            <person name="Kisner P."/>
            <person name="Lance K."/>
            <person name="Lara M."/>
            <person name="Lee W."/>
            <person name="Lennon N."/>
            <person name="Letendre F."/>
            <person name="LeVine R."/>
            <person name="Lipovsky A."/>
            <person name="Liu X."/>
            <person name="Liu J."/>
            <person name="Liu S."/>
            <person name="Lokyitsang T."/>
            <person name="Lokyitsang Y."/>
            <person name="Lubonja R."/>
            <person name="Lui A."/>
            <person name="MacDonald P."/>
            <person name="Magnisalis V."/>
            <person name="Maru K."/>
            <person name="Matthews C."/>
            <person name="McCusker W."/>
            <person name="McDonough S."/>
            <person name="Mehta T."/>
            <person name="Meldrim J."/>
            <person name="Meneus L."/>
            <person name="Mihai O."/>
            <person name="Mihalev A."/>
            <person name="Mihova T."/>
            <person name="Mittelman R."/>
            <person name="Mlenga V."/>
            <person name="Montmayeur A."/>
            <person name="Mulrain L."/>
            <person name="Navidi A."/>
            <person name="Naylor J."/>
            <person name="Negash T."/>
            <person name="Nguyen T."/>
            <person name="Nguyen N."/>
            <person name="Nicol R."/>
            <person name="Norbu C."/>
            <person name="Norbu N."/>
            <person name="Novod N."/>
            <person name="O'Neill B."/>
            <person name="Osman S."/>
            <person name="Markiewicz E."/>
            <person name="Oyono O.L."/>
            <person name="Patti C."/>
            <person name="Phunkhang P."/>
            <person name="Pierre F."/>
            <person name="Priest M."/>
            <person name="Raghuraman S."/>
            <person name="Rege F."/>
            <person name="Reyes R."/>
            <person name="Rise C."/>
            <person name="Rogov P."/>
            <person name="Ross K."/>
            <person name="Ryan E."/>
            <person name="Settipalli S."/>
            <person name="Shea T."/>
            <person name="Sherpa N."/>
            <person name="Shi L."/>
            <person name="Shih D."/>
            <person name="Sparrow T."/>
            <person name="Spaulding J."/>
            <person name="Stalker J."/>
            <person name="Stange-Thomann N."/>
            <person name="Stavropoulos S."/>
            <person name="Stone C."/>
            <person name="Strader C."/>
            <person name="Tesfaye S."/>
            <person name="Thomson T."/>
            <person name="Thoulutsang Y."/>
            <person name="Thoulutsang D."/>
            <person name="Topham K."/>
            <person name="Topping I."/>
            <person name="Tsamla T."/>
            <person name="Vassiliev H."/>
            <person name="Vo A."/>
            <person name="Wangchuk T."/>
            <person name="Wangdi T."/>
            <person name="Weiand M."/>
            <person name="Wilkinson J."/>
            <person name="Wilson A."/>
            <person name="Yadav S."/>
            <person name="Young G."/>
            <person name="Yu Q."/>
            <person name="Zembek L."/>
            <person name="Zhong D."/>
            <person name="Zimmer A."/>
            <person name="Zwirko Z."/>
            <person name="Jaffe D.B."/>
            <person name="Alvarez P."/>
            <person name="Brockman W."/>
            <person name="Butler J."/>
            <person name="Chin C."/>
            <person name="Gnerre S."/>
            <person name="Grabherr M."/>
            <person name="Kleber M."/>
            <person name="Mauceli E."/>
            <person name="MacCallum I."/>
        </authorList>
    </citation>
    <scope>NUCLEOTIDE SEQUENCE [LARGE SCALE GENOMIC DNA]</scope>
    <source>
        <strain evidence="5">Tai18E2</strain>
        <strain evidence="6">Tai18E2 / Tucson 14021-0261.01</strain>
    </source>
</reference>
<dbReference type="OrthoDB" id="8194084at2759"/>
<dbReference type="Pfam" id="PF15999">
    <property type="entry name" value="DUF4774"/>
    <property type="match status" value="2"/>
</dbReference>
<dbReference type="EMBL" id="CM000159">
    <property type="protein sequence ID" value="KRK02050.1"/>
    <property type="molecule type" value="Genomic_DNA"/>
</dbReference>
<feature type="region of interest" description="Disordered" evidence="1">
    <location>
        <begin position="180"/>
        <end position="206"/>
    </location>
</feature>
<feature type="compositionally biased region" description="Basic and acidic residues" evidence="1">
    <location>
        <begin position="137"/>
        <end position="149"/>
    </location>
</feature>
<name>A0A0R1E341_DROYA</name>
<dbReference type="AlphaFoldDB" id="A0A0R1E341"/>
<organism evidence="5 6">
    <name type="scientific">Drosophila yakuba</name>
    <name type="common">Fruit fly</name>
    <dbReference type="NCBI Taxonomy" id="7245"/>
    <lineage>
        <taxon>Eukaryota</taxon>
        <taxon>Metazoa</taxon>
        <taxon>Ecdysozoa</taxon>
        <taxon>Arthropoda</taxon>
        <taxon>Hexapoda</taxon>
        <taxon>Insecta</taxon>
        <taxon>Pterygota</taxon>
        <taxon>Neoptera</taxon>
        <taxon>Endopterygota</taxon>
        <taxon>Diptera</taxon>
        <taxon>Brachycera</taxon>
        <taxon>Muscomorpha</taxon>
        <taxon>Ephydroidea</taxon>
        <taxon>Drosophilidae</taxon>
        <taxon>Drosophila</taxon>
        <taxon>Sophophora</taxon>
    </lineage>
</organism>
<feature type="compositionally biased region" description="Polar residues" evidence="1">
    <location>
        <begin position="180"/>
        <end position="193"/>
    </location>
</feature>
<feature type="domain" description="DUF4774" evidence="3">
    <location>
        <begin position="252"/>
        <end position="307"/>
    </location>
</feature>
<protein>
    <submittedName>
        <fullName evidence="4">Uncharacterized protein, isoform B</fullName>
    </submittedName>
    <submittedName>
        <fullName evidence="5">Uncharacterized protein, isoform E</fullName>
    </submittedName>
</protein>
<reference evidence="5 6" key="3">
    <citation type="journal article" date="2007" name="PLoS Biol.">
        <title>Principles of genome evolution in the Drosophila melanogaster species group.</title>
        <authorList>
            <person name="Ranz J.M."/>
            <person name="Maurin D."/>
            <person name="Chan Y.S."/>
            <person name="von Grotthuss M."/>
            <person name="Hillier L.W."/>
            <person name="Roote J."/>
            <person name="Ashburner M."/>
            <person name="Bergman C.M."/>
        </authorList>
    </citation>
    <scope>NUCLEOTIDE SEQUENCE [LARGE SCALE GENOMIC DNA]</scope>
    <source>
        <strain evidence="5">Tai18E2</strain>
        <strain evidence="6">Tai18E2 / Tucson 14021-0261.01</strain>
    </source>
</reference>
<feature type="region of interest" description="Disordered" evidence="1">
    <location>
        <begin position="96"/>
        <end position="149"/>
    </location>
</feature>
<sequence length="315" mass="33051">MRFLVLSTLLLASLALGQAQQPGGLAVDAYWRTTNIEAWPPAAPAAEKSGKLIAAAAPAQHLAPYGAYQPVLLSAPYYAAYNLPLAYVVQPTIAGATTTSTSTSPTTTTTTGRPESLAEDSSSELEKPEKLQVLPELAEKTRTTGDLKSDVGLRSAVSKINPEYVIEEIVPVPGKLVISTSGTPRSAKQQSKKATGPQKLRKQAGGRVPLKVEATGKTSTSSGSFPQIPFGNYFLPYRPEQAQAIQGRKQAALILEPHSKAVVGNGGTAISTPISKAYLKKGVPTNVYFNPESVAIAGVGGKAHATADLELDLFT</sequence>
<evidence type="ECO:0000313" key="5">
    <source>
        <dbReference type="EMBL" id="KRK02050.1"/>
    </source>
</evidence>
<keyword evidence="2" id="KW-0732">Signal</keyword>